<keyword evidence="2" id="KW-0472">Membrane</keyword>
<evidence type="ECO:0000256" key="1">
    <source>
        <dbReference type="SAM" id="MobiDB-lite"/>
    </source>
</evidence>
<gene>
    <name evidence="3" type="ORF">H9L14_06610</name>
</gene>
<proteinExistence type="predicted"/>
<name>A0ABX6TA39_9SPHN</name>
<evidence type="ECO:0000313" key="4">
    <source>
        <dbReference type="Proteomes" id="UP000516105"/>
    </source>
</evidence>
<dbReference type="EMBL" id="CP060782">
    <property type="protein sequence ID" value="QNP46729.1"/>
    <property type="molecule type" value="Genomic_DNA"/>
</dbReference>
<organism evidence="3 4">
    <name type="scientific">Sphingomonas sediminicola</name>
    <dbReference type="NCBI Taxonomy" id="386874"/>
    <lineage>
        <taxon>Bacteria</taxon>
        <taxon>Pseudomonadati</taxon>
        <taxon>Pseudomonadota</taxon>
        <taxon>Alphaproteobacteria</taxon>
        <taxon>Sphingomonadales</taxon>
        <taxon>Sphingomonadaceae</taxon>
        <taxon>Sphingomonas</taxon>
    </lineage>
</organism>
<dbReference type="Proteomes" id="UP000516105">
    <property type="component" value="Chromosome"/>
</dbReference>
<dbReference type="RefSeq" id="WP_187709682.1">
    <property type="nucleotide sequence ID" value="NZ_CP060782.1"/>
</dbReference>
<reference evidence="3 4" key="1">
    <citation type="submission" date="2020-08" db="EMBL/GenBank/DDBJ databases">
        <title>Genome sequence of Sphingomonas sediminicola KACC 15039T.</title>
        <authorList>
            <person name="Hyun D.-W."/>
            <person name="Bae J.-W."/>
        </authorList>
    </citation>
    <scope>NUCLEOTIDE SEQUENCE [LARGE SCALE GENOMIC DNA]</scope>
    <source>
        <strain evidence="3 4">KACC 15039</strain>
    </source>
</reference>
<feature type="transmembrane region" description="Helical" evidence="2">
    <location>
        <begin position="46"/>
        <end position="66"/>
    </location>
</feature>
<accession>A0ABX6TA39</accession>
<keyword evidence="4" id="KW-1185">Reference proteome</keyword>
<sequence length="141" mass="14880">MTENRNSNRDEARHSTPRQRAIEAYGNARDRVSNAGRRAGETIEEAPLIVLAAGLAAGAAIAALLPRTRAEDKLVKPVADRARETARTAVQAAKDAGQDRLDELGLTRQKGSDVIRSILEGAGDAAKASAQAALGTVRRGE</sequence>
<evidence type="ECO:0000313" key="3">
    <source>
        <dbReference type="EMBL" id="QNP46729.1"/>
    </source>
</evidence>
<protein>
    <recommendedName>
        <fullName evidence="5">DUF883 family protein</fullName>
    </recommendedName>
</protein>
<feature type="compositionally biased region" description="Basic and acidic residues" evidence="1">
    <location>
        <begin position="1"/>
        <end position="14"/>
    </location>
</feature>
<evidence type="ECO:0000256" key="2">
    <source>
        <dbReference type="SAM" id="Phobius"/>
    </source>
</evidence>
<keyword evidence="2" id="KW-0812">Transmembrane</keyword>
<evidence type="ECO:0008006" key="5">
    <source>
        <dbReference type="Google" id="ProtNLM"/>
    </source>
</evidence>
<feature type="region of interest" description="Disordered" evidence="1">
    <location>
        <begin position="1"/>
        <end position="29"/>
    </location>
</feature>
<keyword evidence="2" id="KW-1133">Transmembrane helix</keyword>